<organism evidence="6">
    <name type="scientific">mine drainage metagenome</name>
    <dbReference type="NCBI Taxonomy" id="410659"/>
    <lineage>
        <taxon>unclassified sequences</taxon>
        <taxon>metagenomes</taxon>
        <taxon>ecological metagenomes</taxon>
    </lineage>
</organism>
<feature type="transmembrane region" description="Helical" evidence="5">
    <location>
        <begin position="242"/>
        <end position="263"/>
    </location>
</feature>
<feature type="compositionally biased region" description="Low complexity" evidence="4">
    <location>
        <begin position="391"/>
        <end position="409"/>
    </location>
</feature>
<evidence type="ECO:0000256" key="2">
    <source>
        <dbReference type="ARBA" id="ARBA00022989"/>
    </source>
</evidence>
<dbReference type="Pfam" id="PF04610">
    <property type="entry name" value="TrbL"/>
    <property type="match status" value="1"/>
</dbReference>
<protein>
    <submittedName>
        <fullName evidence="6">TrbL/VirB6 plasmid conjugal transfer protein</fullName>
    </submittedName>
</protein>
<accession>A0A1J5RXE0</accession>
<reference evidence="6" key="1">
    <citation type="submission" date="2016-10" db="EMBL/GenBank/DDBJ databases">
        <title>Sequence of Gallionella enrichment culture.</title>
        <authorList>
            <person name="Poehlein A."/>
            <person name="Muehling M."/>
            <person name="Daniel R."/>
        </authorList>
    </citation>
    <scope>NUCLEOTIDE SEQUENCE</scope>
</reference>
<evidence type="ECO:0000313" key="6">
    <source>
        <dbReference type="EMBL" id="OIR00490.1"/>
    </source>
</evidence>
<dbReference type="InterPro" id="IPR007688">
    <property type="entry name" value="Conjugal_tfr_TrbL/VirB6"/>
</dbReference>
<keyword evidence="2 5" id="KW-1133">Transmembrane helix</keyword>
<feature type="region of interest" description="Disordered" evidence="4">
    <location>
        <begin position="366"/>
        <end position="451"/>
    </location>
</feature>
<dbReference type="EMBL" id="MLJW01000094">
    <property type="protein sequence ID" value="OIR00490.1"/>
    <property type="molecule type" value="Genomic_DNA"/>
</dbReference>
<dbReference type="GO" id="GO:0030255">
    <property type="term" value="P:protein secretion by the type IV secretion system"/>
    <property type="evidence" value="ECO:0007669"/>
    <property type="project" value="InterPro"/>
</dbReference>
<gene>
    <name evidence="6" type="ORF">GALL_173630</name>
</gene>
<dbReference type="AlphaFoldDB" id="A0A1J5RXE0"/>
<evidence type="ECO:0000256" key="5">
    <source>
        <dbReference type="SAM" id="Phobius"/>
    </source>
</evidence>
<evidence type="ECO:0000256" key="3">
    <source>
        <dbReference type="ARBA" id="ARBA00023136"/>
    </source>
</evidence>
<feature type="transmembrane region" description="Helical" evidence="5">
    <location>
        <begin position="207"/>
        <end position="230"/>
    </location>
</feature>
<feature type="transmembrane region" description="Helical" evidence="5">
    <location>
        <begin position="168"/>
        <end position="187"/>
    </location>
</feature>
<keyword evidence="1 5" id="KW-0812">Transmembrane</keyword>
<name>A0A1J5RXE0_9ZZZZ</name>
<dbReference type="InterPro" id="IPR014150">
    <property type="entry name" value="Conjugal_tfr_TrbL"/>
</dbReference>
<evidence type="ECO:0000256" key="4">
    <source>
        <dbReference type="SAM" id="MobiDB-lite"/>
    </source>
</evidence>
<dbReference type="NCBIfam" id="TIGR02783">
    <property type="entry name" value="TrbL_P"/>
    <property type="match status" value="1"/>
</dbReference>
<evidence type="ECO:0000256" key="1">
    <source>
        <dbReference type="ARBA" id="ARBA00022692"/>
    </source>
</evidence>
<dbReference type="NCBIfam" id="NF010449">
    <property type="entry name" value="PRK13875.1"/>
    <property type="match status" value="1"/>
</dbReference>
<sequence length="451" mass="44935">MSDLSIIDTFMNTFSSYIDSGFGLLGGDVAFLSTTLIGIDVTLAGLFWALGGEDNVLARLIRKVLYVGAFAYIIENFQRLSAIVYGSFAGLGLKASGSAVAAADLLKPGKIAAVGYQAAHPLLDQVGNLVGLPDIFSNALTVFVLLVAWFLVIIAFFILAIQLFITVLEFKLTTLAGFVLVPFALWNKTAFLAERVLGNVISSGIKVMVLAVIVGIGSTLFSTFTTGLSGQDADLAAAMSEVLGALALLGLGIFGPGIAAGLVSGAPQLGAGAALGTAGAAVGVALLTGGAALAAGRMGIGGGLAAIRAGTAMGSAASSAYQLGQATSGASGMAGVGAGLGGVARAAGGSVMQGARSVAGRAASSLKSSADAGRRAAWEATGGTPTASMKNAAATTSGSPNSASAPSAPQWAQRLRSEQQARAHRHSVEQAVKDGDRPGAGANPSLDDKEV</sequence>
<feature type="transmembrane region" description="Helical" evidence="5">
    <location>
        <begin position="269"/>
        <end position="294"/>
    </location>
</feature>
<feature type="transmembrane region" description="Helical" evidence="5">
    <location>
        <begin position="29"/>
        <end position="52"/>
    </location>
</feature>
<feature type="compositionally biased region" description="Basic and acidic residues" evidence="4">
    <location>
        <begin position="415"/>
        <end position="437"/>
    </location>
</feature>
<feature type="transmembrane region" description="Helical" evidence="5">
    <location>
        <begin position="139"/>
        <end position="161"/>
    </location>
</feature>
<feature type="transmembrane region" description="Helical" evidence="5">
    <location>
        <begin position="64"/>
        <end position="88"/>
    </location>
</feature>
<keyword evidence="3 5" id="KW-0472">Membrane</keyword>
<comment type="caution">
    <text evidence="6">The sequence shown here is derived from an EMBL/GenBank/DDBJ whole genome shotgun (WGS) entry which is preliminary data.</text>
</comment>
<proteinExistence type="predicted"/>